<dbReference type="SMART" id="SM01043">
    <property type="entry name" value="BTAD"/>
    <property type="match status" value="1"/>
</dbReference>
<evidence type="ECO:0000313" key="4">
    <source>
        <dbReference type="EMBL" id="PRY06793.1"/>
    </source>
</evidence>
<dbReference type="InterPro" id="IPR011990">
    <property type="entry name" value="TPR-like_helical_dom_sf"/>
</dbReference>
<gene>
    <name evidence="4" type="ORF">CLV37_1327</name>
</gene>
<dbReference type="EMBL" id="PVZF01000032">
    <property type="protein sequence ID" value="PRY06793.1"/>
    <property type="molecule type" value="Genomic_DNA"/>
</dbReference>
<dbReference type="InterPro" id="IPR005158">
    <property type="entry name" value="BTAD"/>
</dbReference>
<comment type="caution">
    <text evidence="4">The sequence shown here is derived from an EMBL/GenBank/DDBJ whole genome shotgun (WGS) entry which is preliminary data.</text>
</comment>
<dbReference type="AlphaFoldDB" id="A0A2T0QQ40"/>
<protein>
    <submittedName>
        <fullName evidence="4">DNA-binding SARP family transcriptional activator</fullName>
    </submittedName>
</protein>
<evidence type="ECO:0000313" key="5">
    <source>
        <dbReference type="Proteomes" id="UP000238083"/>
    </source>
</evidence>
<evidence type="ECO:0000256" key="1">
    <source>
        <dbReference type="PROSITE-ProRule" id="PRU00339"/>
    </source>
</evidence>
<keyword evidence="4" id="KW-0238">DNA-binding</keyword>
<evidence type="ECO:0000256" key="2">
    <source>
        <dbReference type="SAM" id="MobiDB-lite"/>
    </source>
</evidence>
<proteinExistence type="predicted"/>
<dbReference type="Proteomes" id="UP000238083">
    <property type="component" value="Unassembled WGS sequence"/>
</dbReference>
<feature type="compositionally biased region" description="Basic residues" evidence="2">
    <location>
        <begin position="1"/>
        <end position="19"/>
    </location>
</feature>
<dbReference type="InterPro" id="IPR019734">
    <property type="entry name" value="TPR_rpt"/>
</dbReference>
<feature type="region of interest" description="Disordered" evidence="2">
    <location>
        <begin position="1"/>
        <end position="27"/>
    </location>
</feature>
<dbReference type="SUPFAM" id="SSF48452">
    <property type="entry name" value="TPR-like"/>
    <property type="match status" value="1"/>
</dbReference>
<organism evidence="4 5">
    <name type="scientific">Kineococcus rhizosphaerae</name>
    <dbReference type="NCBI Taxonomy" id="559628"/>
    <lineage>
        <taxon>Bacteria</taxon>
        <taxon>Bacillati</taxon>
        <taxon>Actinomycetota</taxon>
        <taxon>Actinomycetes</taxon>
        <taxon>Kineosporiales</taxon>
        <taxon>Kineosporiaceae</taxon>
        <taxon>Kineococcus</taxon>
    </lineage>
</organism>
<dbReference type="Pfam" id="PF03704">
    <property type="entry name" value="BTAD"/>
    <property type="match status" value="1"/>
</dbReference>
<accession>A0A2T0QQ40</accession>
<feature type="domain" description="Bacterial transcriptional activator" evidence="3">
    <location>
        <begin position="143"/>
        <end position="278"/>
    </location>
</feature>
<keyword evidence="5" id="KW-1185">Reference proteome</keyword>
<keyword evidence="1" id="KW-0802">TPR repeat</keyword>
<reference evidence="4 5" key="1">
    <citation type="submission" date="2018-03" db="EMBL/GenBank/DDBJ databases">
        <title>Genomic Encyclopedia of Archaeal and Bacterial Type Strains, Phase II (KMG-II): from individual species to whole genera.</title>
        <authorList>
            <person name="Goeker M."/>
        </authorList>
    </citation>
    <scope>NUCLEOTIDE SEQUENCE [LARGE SCALE GENOMIC DNA]</scope>
    <source>
        <strain evidence="4 5">DSM 19711</strain>
    </source>
</reference>
<evidence type="ECO:0000259" key="3">
    <source>
        <dbReference type="SMART" id="SM01043"/>
    </source>
</evidence>
<dbReference type="PROSITE" id="PS50005">
    <property type="entry name" value="TPR"/>
    <property type="match status" value="1"/>
</dbReference>
<name>A0A2T0QQ40_9ACTN</name>
<sequence length="284" mass="32252">MNPRHRPLRHAPTHHRRHATEHQQASAQPLEVTAVAEADAPAVSFPSPDLPFVRVLGSVHVDNVAPWHRRQETFTALTAYLAFNPGARRRDIGEQLLQHVTPKSTLAPRMSEMRRWLGLHPLSGEPLLPSGREGYRLHEDVTTDLHLLRQLARSSREEDLRRAMDLVSGVPFSGVRQTWFCWSGDLYLEAHTLIATVASRLSRAQLQRGSFREAVHTTTRALAIDPAHEGLRRTQLRALHYLGDTRGLQRSLQQLRATNDALDVQDEPQTRRLLCALRQHTRIC</sequence>
<feature type="repeat" description="TPR" evidence="1">
    <location>
        <begin position="195"/>
        <end position="228"/>
    </location>
</feature>
<dbReference type="GO" id="GO:0003677">
    <property type="term" value="F:DNA binding"/>
    <property type="evidence" value="ECO:0007669"/>
    <property type="project" value="UniProtKB-KW"/>
</dbReference>
<dbReference type="Gene3D" id="1.25.40.10">
    <property type="entry name" value="Tetratricopeptide repeat domain"/>
    <property type="match status" value="1"/>
</dbReference>